<keyword evidence="1" id="KW-0472">Membrane</keyword>
<dbReference type="EMBL" id="JAACNH010000008">
    <property type="protein sequence ID" value="KAG8435361.1"/>
    <property type="molecule type" value="Genomic_DNA"/>
</dbReference>
<organism evidence="2 3">
    <name type="scientific">Hymenochirus boettgeri</name>
    <name type="common">Congo dwarf clawed frog</name>
    <dbReference type="NCBI Taxonomy" id="247094"/>
    <lineage>
        <taxon>Eukaryota</taxon>
        <taxon>Metazoa</taxon>
        <taxon>Chordata</taxon>
        <taxon>Craniata</taxon>
        <taxon>Vertebrata</taxon>
        <taxon>Euteleostomi</taxon>
        <taxon>Amphibia</taxon>
        <taxon>Batrachia</taxon>
        <taxon>Anura</taxon>
        <taxon>Pipoidea</taxon>
        <taxon>Pipidae</taxon>
        <taxon>Pipinae</taxon>
        <taxon>Hymenochirus</taxon>
    </lineage>
</organism>
<keyword evidence="3" id="KW-1185">Reference proteome</keyword>
<comment type="caution">
    <text evidence="2">The sequence shown here is derived from an EMBL/GenBank/DDBJ whole genome shotgun (WGS) entry which is preliminary data.</text>
</comment>
<keyword evidence="1" id="KW-1133">Transmembrane helix</keyword>
<dbReference type="Proteomes" id="UP000812440">
    <property type="component" value="Chromosome 7"/>
</dbReference>
<gene>
    <name evidence="2" type="ORF">GDO86_013355</name>
</gene>
<feature type="transmembrane region" description="Helical" evidence="1">
    <location>
        <begin position="35"/>
        <end position="55"/>
    </location>
</feature>
<evidence type="ECO:0000313" key="3">
    <source>
        <dbReference type="Proteomes" id="UP000812440"/>
    </source>
</evidence>
<sequence>MLKHHCLNWLLKLIPSISSVKKLYPQPRSCLSPSSAVGIFPSALSLVSCLLIAMTPRRQSNYRRDHWMNGSIYGQNVVFIGTFLFF</sequence>
<evidence type="ECO:0000256" key="1">
    <source>
        <dbReference type="SAM" id="Phobius"/>
    </source>
</evidence>
<evidence type="ECO:0000313" key="2">
    <source>
        <dbReference type="EMBL" id="KAG8435361.1"/>
    </source>
</evidence>
<feature type="transmembrane region" description="Helical" evidence="1">
    <location>
        <begin position="67"/>
        <end position="85"/>
    </location>
</feature>
<accession>A0A8T2IY28</accession>
<dbReference type="AlphaFoldDB" id="A0A8T2IY28"/>
<proteinExistence type="predicted"/>
<reference evidence="2" key="1">
    <citation type="thesis" date="2020" institute="ProQuest LLC" country="789 East Eisenhower Parkway, Ann Arbor, MI, USA">
        <title>Comparative Genomics and Chromosome Evolution.</title>
        <authorList>
            <person name="Mudd A.B."/>
        </authorList>
    </citation>
    <scope>NUCLEOTIDE SEQUENCE</scope>
    <source>
        <strain evidence="2">Female2</strain>
        <tissue evidence="2">Blood</tissue>
    </source>
</reference>
<protein>
    <submittedName>
        <fullName evidence="2">Uncharacterized protein</fullName>
    </submittedName>
</protein>
<keyword evidence="1" id="KW-0812">Transmembrane</keyword>
<name>A0A8T2IY28_9PIPI</name>